<name>A0AAD1XRS1_EUPCR</name>
<evidence type="ECO:0000313" key="7">
    <source>
        <dbReference type="EMBL" id="CAI2378043.1"/>
    </source>
</evidence>
<comment type="caution">
    <text evidence="7">The sequence shown here is derived from an EMBL/GenBank/DDBJ whole genome shotgun (WGS) entry which is preliminary data.</text>
</comment>
<organism evidence="7 8">
    <name type="scientific">Euplotes crassus</name>
    <dbReference type="NCBI Taxonomy" id="5936"/>
    <lineage>
        <taxon>Eukaryota</taxon>
        <taxon>Sar</taxon>
        <taxon>Alveolata</taxon>
        <taxon>Ciliophora</taxon>
        <taxon>Intramacronucleata</taxon>
        <taxon>Spirotrichea</taxon>
        <taxon>Hypotrichia</taxon>
        <taxon>Euplotida</taxon>
        <taxon>Euplotidae</taxon>
        <taxon>Moneuplotes</taxon>
    </lineage>
</organism>
<gene>
    <name evidence="7" type="ORF">ECRASSUSDP1_LOCUS19434</name>
</gene>
<dbReference type="PANTHER" id="PTHR15710">
    <property type="entry name" value="E3 UBIQUITIN-PROTEIN LIGASE PRAJA"/>
    <property type="match status" value="1"/>
</dbReference>
<evidence type="ECO:0000256" key="5">
    <source>
        <dbReference type="SAM" id="MobiDB-lite"/>
    </source>
</evidence>
<reference evidence="7" key="1">
    <citation type="submission" date="2023-07" db="EMBL/GenBank/DDBJ databases">
        <authorList>
            <consortium name="AG Swart"/>
            <person name="Singh M."/>
            <person name="Singh A."/>
            <person name="Seah K."/>
            <person name="Emmerich C."/>
        </authorList>
    </citation>
    <scope>NUCLEOTIDE SEQUENCE</scope>
    <source>
        <strain evidence="7">DP1</strain>
    </source>
</reference>
<feature type="compositionally biased region" description="Low complexity" evidence="5">
    <location>
        <begin position="108"/>
        <end position="123"/>
    </location>
</feature>
<dbReference type="SMART" id="SM00184">
    <property type="entry name" value="RING"/>
    <property type="match status" value="1"/>
</dbReference>
<sequence length="273" mass="31358">MERSNSFEDLEVCDEGNIAPISIHVPEMKTAIKRSMVKCMTCERKYQAFSRSLICPECKTRTNKEATEEEKKVEDRPYELNRIGGYIPLRFALVSPESRINRLELLSDSSSGSCDLSSSSSRSDFSDDRLDSEGFRMLRSRILQDPNARQGGRRGDVSSSIERVSAVSLRRSTFVRRNDSPIRFFVHDFRGWNFQKSVDKDIIDNLKSVQITNEHLTLNPKTGQKESPCCCVCTDEMQIEATILPCKHLFHTECIKEWFKRHNTCPICRSKLT</sequence>
<evidence type="ECO:0000256" key="3">
    <source>
        <dbReference type="ARBA" id="ARBA00022833"/>
    </source>
</evidence>
<dbReference type="SUPFAM" id="SSF57850">
    <property type="entry name" value="RING/U-box"/>
    <property type="match status" value="1"/>
</dbReference>
<keyword evidence="2 4" id="KW-0863">Zinc-finger</keyword>
<dbReference type="GO" id="GO:0016567">
    <property type="term" value="P:protein ubiquitination"/>
    <property type="evidence" value="ECO:0007669"/>
    <property type="project" value="TreeGrafter"/>
</dbReference>
<protein>
    <recommendedName>
        <fullName evidence="6">RING-type domain-containing protein</fullName>
    </recommendedName>
</protein>
<evidence type="ECO:0000256" key="1">
    <source>
        <dbReference type="ARBA" id="ARBA00022723"/>
    </source>
</evidence>
<keyword evidence="1" id="KW-0479">Metal-binding</keyword>
<dbReference type="Proteomes" id="UP001295684">
    <property type="component" value="Unassembled WGS sequence"/>
</dbReference>
<proteinExistence type="predicted"/>
<evidence type="ECO:0000256" key="2">
    <source>
        <dbReference type="ARBA" id="ARBA00022771"/>
    </source>
</evidence>
<dbReference type="GO" id="GO:0061630">
    <property type="term" value="F:ubiquitin protein ligase activity"/>
    <property type="evidence" value="ECO:0007669"/>
    <property type="project" value="TreeGrafter"/>
</dbReference>
<evidence type="ECO:0000256" key="4">
    <source>
        <dbReference type="PROSITE-ProRule" id="PRU00175"/>
    </source>
</evidence>
<dbReference type="EMBL" id="CAMPGE010019728">
    <property type="protein sequence ID" value="CAI2378043.1"/>
    <property type="molecule type" value="Genomic_DNA"/>
</dbReference>
<evidence type="ECO:0000313" key="8">
    <source>
        <dbReference type="Proteomes" id="UP001295684"/>
    </source>
</evidence>
<keyword evidence="8" id="KW-1185">Reference proteome</keyword>
<dbReference type="Gene3D" id="3.30.40.10">
    <property type="entry name" value="Zinc/RING finger domain, C3HC4 (zinc finger)"/>
    <property type="match status" value="1"/>
</dbReference>
<keyword evidence="3" id="KW-0862">Zinc</keyword>
<accession>A0AAD1XRS1</accession>
<feature type="region of interest" description="Disordered" evidence="5">
    <location>
        <begin position="108"/>
        <end position="128"/>
    </location>
</feature>
<dbReference type="GO" id="GO:0005737">
    <property type="term" value="C:cytoplasm"/>
    <property type="evidence" value="ECO:0007669"/>
    <property type="project" value="TreeGrafter"/>
</dbReference>
<dbReference type="InterPro" id="IPR013083">
    <property type="entry name" value="Znf_RING/FYVE/PHD"/>
</dbReference>
<dbReference type="PANTHER" id="PTHR15710:SF217">
    <property type="entry name" value="E3 UBIQUITIN-PROTEIN LIGASE RDUF2"/>
    <property type="match status" value="1"/>
</dbReference>
<dbReference type="Pfam" id="PF13639">
    <property type="entry name" value="zf-RING_2"/>
    <property type="match status" value="1"/>
</dbReference>
<dbReference type="InterPro" id="IPR001841">
    <property type="entry name" value="Znf_RING"/>
</dbReference>
<evidence type="ECO:0000259" key="6">
    <source>
        <dbReference type="PROSITE" id="PS50089"/>
    </source>
</evidence>
<feature type="domain" description="RING-type" evidence="6">
    <location>
        <begin position="230"/>
        <end position="269"/>
    </location>
</feature>
<dbReference type="PROSITE" id="PS50089">
    <property type="entry name" value="ZF_RING_2"/>
    <property type="match status" value="1"/>
</dbReference>
<dbReference type="GO" id="GO:0008270">
    <property type="term" value="F:zinc ion binding"/>
    <property type="evidence" value="ECO:0007669"/>
    <property type="project" value="UniProtKB-KW"/>
</dbReference>
<dbReference type="AlphaFoldDB" id="A0AAD1XRS1"/>